<dbReference type="Pfam" id="PF00023">
    <property type="entry name" value="Ank"/>
    <property type="match status" value="1"/>
</dbReference>
<dbReference type="EMBL" id="KN837349">
    <property type="protein sequence ID" value="KIJ27015.1"/>
    <property type="molecule type" value="Genomic_DNA"/>
</dbReference>
<evidence type="ECO:0000313" key="5">
    <source>
        <dbReference type="Proteomes" id="UP000054279"/>
    </source>
</evidence>
<sequence length="467" mass="52598">MEDTNALIASIEANDYSTFMRLLQEGVSVYAHDHINSKTDSFPVLPIHVAAKQSDPIFLKTLLEKGVEPNDEFQYENPSFSNAFVSAVRAGQWNNAKQLVEKGAVGGWVDVDYLWEDWTKVVLPRRNYETDEEEELWRQRMQFLFGLFCKSFESLPCVPSLPQVELSYRKEQPAFFGSLGEPGYQDDIQGPLSNLEWLITQPLLPEKERTNLTRKLLDHGTDVSAFCGEASQIWNARANAINGHTRDHAYLYTSPRGLAALGPSFHRIHSPLNLAVLMDNFNLIELLVQSTSIEIPEFSTRGSTPLLLAVGRSNLEVSKFLLEKGGALITFSTPIMQLNALHFAASTRDVEMISWVIETLEKELEAGLSMQPFCEQRTIFGQTPLHVACLPEWRWNDGQNAKGVFLSPRRDYSQLGKKFIHRPTIGESQSVFNILNTIGAGSWEDKDVFGMTPLDYLEISKGESTSM</sequence>
<organism evidence="4 5">
    <name type="scientific">Sphaerobolus stellatus (strain SS14)</name>
    <dbReference type="NCBI Taxonomy" id="990650"/>
    <lineage>
        <taxon>Eukaryota</taxon>
        <taxon>Fungi</taxon>
        <taxon>Dikarya</taxon>
        <taxon>Basidiomycota</taxon>
        <taxon>Agaricomycotina</taxon>
        <taxon>Agaricomycetes</taxon>
        <taxon>Phallomycetidae</taxon>
        <taxon>Geastrales</taxon>
        <taxon>Sphaerobolaceae</taxon>
        <taxon>Sphaerobolus</taxon>
    </lineage>
</organism>
<feature type="repeat" description="ANK" evidence="3">
    <location>
        <begin position="301"/>
        <end position="333"/>
    </location>
</feature>
<evidence type="ECO:0000256" key="3">
    <source>
        <dbReference type="PROSITE-ProRule" id="PRU00023"/>
    </source>
</evidence>
<dbReference type="AlphaFoldDB" id="A0A0C9UP04"/>
<name>A0A0C9UP04_SPHS4</name>
<evidence type="ECO:0000256" key="2">
    <source>
        <dbReference type="ARBA" id="ARBA00023043"/>
    </source>
</evidence>
<dbReference type="InterPro" id="IPR036770">
    <property type="entry name" value="Ankyrin_rpt-contain_sf"/>
</dbReference>
<dbReference type="PROSITE" id="PS50088">
    <property type="entry name" value="ANK_REPEAT"/>
    <property type="match status" value="1"/>
</dbReference>
<keyword evidence="5" id="KW-1185">Reference proteome</keyword>
<dbReference type="PANTHER" id="PTHR24198">
    <property type="entry name" value="ANKYRIN REPEAT AND PROTEIN KINASE DOMAIN-CONTAINING PROTEIN"/>
    <property type="match status" value="1"/>
</dbReference>
<dbReference type="Gene3D" id="1.25.40.20">
    <property type="entry name" value="Ankyrin repeat-containing domain"/>
    <property type="match status" value="2"/>
</dbReference>
<accession>A0A0C9UP04</accession>
<dbReference type="OrthoDB" id="3257619at2759"/>
<proteinExistence type="predicted"/>
<protein>
    <submittedName>
        <fullName evidence="4">Uncharacterized protein</fullName>
    </submittedName>
</protein>
<dbReference type="SMART" id="SM00248">
    <property type="entry name" value="ANK"/>
    <property type="match status" value="6"/>
</dbReference>
<dbReference type="Proteomes" id="UP000054279">
    <property type="component" value="Unassembled WGS sequence"/>
</dbReference>
<keyword evidence="1" id="KW-0677">Repeat</keyword>
<evidence type="ECO:0000313" key="4">
    <source>
        <dbReference type="EMBL" id="KIJ27015.1"/>
    </source>
</evidence>
<evidence type="ECO:0000256" key="1">
    <source>
        <dbReference type="ARBA" id="ARBA00022737"/>
    </source>
</evidence>
<reference evidence="4 5" key="1">
    <citation type="submission" date="2014-06" db="EMBL/GenBank/DDBJ databases">
        <title>Evolutionary Origins and Diversification of the Mycorrhizal Mutualists.</title>
        <authorList>
            <consortium name="DOE Joint Genome Institute"/>
            <consortium name="Mycorrhizal Genomics Consortium"/>
            <person name="Kohler A."/>
            <person name="Kuo A."/>
            <person name="Nagy L.G."/>
            <person name="Floudas D."/>
            <person name="Copeland A."/>
            <person name="Barry K.W."/>
            <person name="Cichocki N."/>
            <person name="Veneault-Fourrey C."/>
            <person name="LaButti K."/>
            <person name="Lindquist E.A."/>
            <person name="Lipzen A."/>
            <person name="Lundell T."/>
            <person name="Morin E."/>
            <person name="Murat C."/>
            <person name="Riley R."/>
            <person name="Ohm R."/>
            <person name="Sun H."/>
            <person name="Tunlid A."/>
            <person name="Henrissat B."/>
            <person name="Grigoriev I.V."/>
            <person name="Hibbett D.S."/>
            <person name="Martin F."/>
        </authorList>
    </citation>
    <scope>NUCLEOTIDE SEQUENCE [LARGE SCALE GENOMIC DNA]</scope>
    <source>
        <strain evidence="4 5">SS14</strain>
    </source>
</reference>
<dbReference type="PANTHER" id="PTHR24198:SF165">
    <property type="entry name" value="ANKYRIN REPEAT-CONTAINING PROTEIN-RELATED"/>
    <property type="match status" value="1"/>
</dbReference>
<dbReference type="InterPro" id="IPR002110">
    <property type="entry name" value="Ankyrin_rpt"/>
</dbReference>
<dbReference type="SUPFAM" id="SSF48403">
    <property type="entry name" value="Ankyrin repeat"/>
    <property type="match status" value="1"/>
</dbReference>
<dbReference type="HOGENOM" id="CLU_585489_0_0_1"/>
<gene>
    <name evidence="4" type="ORF">M422DRAFT_55246</name>
</gene>
<dbReference type="PROSITE" id="PS50297">
    <property type="entry name" value="ANK_REP_REGION"/>
    <property type="match status" value="1"/>
</dbReference>
<keyword evidence="2 3" id="KW-0040">ANK repeat</keyword>